<evidence type="ECO:0000313" key="1">
    <source>
        <dbReference type="EMBL" id="PQA71523.1"/>
    </source>
</evidence>
<proteinExistence type="predicted"/>
<name>A0A2S7IU30_9HYPH</name>
<dbReference type="InterPro" id="IPR036393">
    <property type="entry name" value="AceGlu_kinase-like_sf"/>
</dbReference>
<dbReference type="SUPFAM" id="SSF53633">
    <property type="entry name" value="Carbamate kinase-like"/>
    <property type="match status" value="1"/>
</dbReference>
<sequence length="47" mass="4941">GMIPTVDTCIDAIRRGVEGVVILNGKTPHSVLLELFTEHGAGTLIVP</sequence>
<dbReference type="EC" id="2.7.2.8" evidence="1"/>
<evidence type="ECO:0000313" key="2">
    <source>
        <dbReference type="Proteomes" id="UP000238493"/>
    </source>
</evidence>
<comment type="caution">
    <text evidence="1">The sequence shown here is derived from an EMBL/GenBank/DDBJ whole genome shotgun (WGS) entry which is preliminary data.</text>
</comment>
<gene>
    <name evidence="1" type="ORF">C3731_21605</name>
</gene>
<keyword evidence="1" id="KW-0418">Kinase</keyword>
<organism evidence="1 2">
    <name type="scientific">Brucella oryzae</name>
    <dbReference type="NCBI Taxonomy" id="335286"/>
    <lineage>
        <taxon>Bacteria</taxon>
        <taxon>Pseudomonadati</taxon>
        <taxon>Pseudomonadota</taxon>
        <taxon>Alphaproteobacteria</taxon>
        <taxon>Hyphomicrobiales</taxon>
        <taxon>Brucellaceae</taxon>
        <taxon>Brucella/Ochrobactrum group</taxon>
        <taxon>Brucella</taxon>
    </lineage>
</organism>
<dbReference type="Gene3D" id="3.40.1160.10">
    <property type="entry name" value="Acetylglutamate kinase-like"/>
    <property type="match status" value="1"/>
</dbReference>
<dbReference type="Proteomes" id="UP000238493">
    <property type="component" value="Unassembled WGS sequence"/>
</dbReference>
<protein>
    <submittedName>
        <fullName evidence="1">Acetylglutamate kinase</fullName>
        <ecNumber evidence="1">2.7.2.8</ecNumber>
    </submittedName>
</protein>
<dbReference type="AlphaFoldDB" id="A0A2S7IU30"/>
<dbReference type="GO" id="GO:0003991">
    <property type="term" value="F:acetylglutamate kinase activity"/>
    <property type="evidence" value="ECO:0007669"/>
    <property type="project" value="UniProtKB-EC"/>
</dbReference>
<reference evidence="1 2" key="1">
    <citation type="submission" date="2018-02" db="EMBL/GenBank/DDBJ databases">
        <title>Draft genome sequence of Ochrobactrum oryzae found in Brazil.</title>
        <authorList>
            <person name="Cerdeira L."/>
            <person name="Andrade F."/>
            <person name="Zacariotto T."/>
            <person name="Barbosa B."/>
            <person name="Santos S."/>
            <person name="Cassetari V."/>
            <person name="Lincopan N."/>
        </authorList>
    </citation>
    <scope>NUCLEOTIDE SEQUENCE [LARGE SCALE GENOMIC DNA]</scope>
    <source>
        <strain evidence="1 2">OA447</strain>
    </source>
</reference>
<feature type="non-terminal residue" evidence="1">
    <location>
        <position position="1"/>
    </location>
</feature>
<dbReference type="EMBL" id="PTRC01000120">
    <property type="protein sequence ID" value="PQA71523.1"/>
    <property type="molecule type" value="Genomic_DNA"/>
</dbReference>
<keyword evidence="2" id="KW-1185">Reference proteome</keyword>
<accession>A0A2S7IU30</accession>
<keyword evidence="1" id="KW-0808">Transferase</keyword>